<comment type="caution">
    <text evidence="3">The sequence shown here is derived from an EMBL/GenBank/DDBJ whole genome shotgun (WGS) entry which is preliminary data.</text>
</comment>
<dbReference type="SMART" id="SM00382">
    <property type="entry name" value="AAA"/>
    <property type="match status" value="1"/>
</dbReference>
<name>A0ABV7YI03_9ACTN</name>
<feature type="domain" description="AAA+ ATPase" evidence="2">
    <location>
        <begin position="222"/>
        <end position="406"/>
    </location>
</feature>
<evidence type="ECO:0000313" key="4">
    <source>
        <dbReference type="Proteomes" id="UP001595699"/>
    </source>
</evidence>
<dbReference type="InterPro" id="IPR014721">
    <property type="entry name" value="Ribsml_uS5_D2-typ_fold_subgr"/>
</dbReference>
<dbReference type="RefSeq" id="WP_205118593.1">
    <property type="nucleotide sequence ID" value="NZ_JAFBCM010000001.1"/>
</dbReference>
<dbReference type="Pfam" id="PF13541">
    <property type="entry name" value="ChlI"/>
    <property type="match status" value="1"/>
</dbReference>
<dbReference type="InterPro" id="IPR003593">
    <property type="entry name" value="AAA+_ATPase"/>
</dbReference>
<accession>A0ABV7YI03</accession>
<dbReference type="InterPro" id="IPR020568">
    <property type="entry name" value="Ribosomal_Su5_D2-typ_SF"/>
</dbReference>
<comment type="similarity">
    <text evidence="1">Belongs to the Mg-chelatase subunits D/I family. ComM subfamily.</text>
</comment>
<dbReference type="Proteomes" id="UP001595699">
    <property type="component" value="Unassembled WGS sequence"/>
</dbReference>
<proteinExistence type="inferred from homology"/>
<dbReference type="Pfam" id="PF13335">
    <property type="entry name" value="Mg_chelatase_C"/>
    <property type="match status" value="1"/>
</dbReference>
<dbReference type="Gene3D" id="3.30.230.10">
    <property type="match status" value="1"/>
</dbReference>
<dbReference type="SUPFAM" id="SSF54211">
    <property type="entry name" value="Ribosomal protein S5 domain 2-like"/>
    <property type="match status" value="1"/>
</dbReference>
<dbReference type="PANTHER" id="PTHR32039:SF7">
    <property type="entry name" value="COMPETENCE PROTEIN COMM"/>
    <property type="match status" value="1"/>
</dbReference>
<dbReference type="InterPro" id="IPR027417">
    <property type="entry name" value="P-loop_NTPase"/>
</dbReference>
<organism evidence="3 4">
    <name type="scientific">Tenggerimyces flavus</name>
    <dbReference type="NCBI Taxonomy" id="1708749"/>
    <lineage>
        <taxon>Bacteria</taxon>
        <taxon>Bacillati</taxon>
        <taxon>Actinomycetota</taxon>
        <taxon>Actinomycetes</taxon>
        <taxon>Propionibacteriales</taxon>
        <taxon>Nocardioidaceae</taxon>
        <taxon>Tenggerimyces</taxon>
    </lineage>
</organism>
<keyword evidence="4" id="KW-1185">Reference proteome</keyword>
<gene>
    <name evidence="3" type="ORF">ACFOUW_22975</name>
</gene>
<dbReference type="Pfam" id="PF01078">
    <property type="entry name" value="Mg_chelatase"/>
    <property type="match status" value="1"/>
</dbReference>
<dbReference type="EMBL" id="JBHRZH010000020">
    <property type="protein sequence ID" value="MFC3763720.1"/>
    <property type="molecule type" value="Genomic_DNA"/>
</dbReference>
<dbReference type="Gene3D" id="3.40.50.300">
    <property type="entry name" value="P-loop containing nucleotide triphosphate hydrolases"/>
    <property type="match status" value="1"/>
</dbReference>
<dbReference type="InterPro" id="IPR045006">
    <property type="entry name" value="CHLI-like"/>
</dbReference>
<sequence length="531" mass="57052">MSTARTRCVALIGIEGHLVEVEAYLGGGLPSFGIVGLPDKTLNESRDRVRAAVTNSNVDWPSQKITIGLSPATLPKSGSHFDIAIAVAVLAASDFLKQESIDGIVFLGELGLNGRARYTRGILPAVLAAAQAGYRRFVVPEPNVAEARLIEDAEVLGIRSLRQLLAVLREDELPDEPAYEESEIRQHTHGVVASAGRLAGLDLAEVVGQAVARKALEVAAAGGHHLFFSGPPGGGKTMLAERLPTLLPDLNAARSLEVSAIHSVAGTLPPDAPLITRPPFCDPHHTASTAAIVGGGARIPRPGSISLAHHGVLFLDEAPEFRPEVLETLRQPLEHGEVVIARSEGAARFPAKFQLVLAANPCPCGKFVGKGIHCVCSPIVRQRYAQRLSGPIRDRIDIVQTVEQVSRAEMLADRSSVESSEVVAARVAEARKRQEHRYRDTPWSLNAQVPGHILRRSWPAEPGSMPLVDNQLTGGWITARGADRVLRLSWSLADLAGRDQPTKDDVMVALTLRLGHEPVDKRTTTDIRRVG</sequence>
<dbReference type="InterPro" id="IPR025158">
    <property type="entry name" value="Mg_chelat-rel_C"/>
</dbReference>
<evidence type="ECO:0000259" key="2">
    <source>
        <dbReference type="SMART" id="SM00382"/>
    </source>
</evidence>
<evidence type="ECO:0000256" key="1">
    <source>
        <dbReference type="ARBA" id="ARBA00006354"/>
    </source>
</evidence>
<dbReference type="NCBIfam" id="TIGR00368">
    <property type="entry name" value="YifB family Mg chelatase-like AAA ATPase"/>
    <property type="match status" value="1"/>
</dbReference>
<protein>
    <submittedName>
        <fullName evidence="3">YifB family Mg chelatase-like AAA ATPase</fullName>
    </submittedName>
</protein>
<dbReference type="InterPro" id="IPR000523">
    <property type="entry name" value="Mg_chelatse_chII-like_cat_dom"/>
</dbReference>
<dbReference type="PANTHER" id="PTHR32039">
    <property type="entry name" value="MAGNESIUM-CHELATASE SUBUNIT CHLI"/>
    <property type="match status" value="1"/>
</dbReference>
<dbReference type="InterPro" id="IPR004482">
    <property type="entry name" value="Mg_chelat-rel"/>
</dbReference>
<dbReference type="SUPFAM" id="SSF52540">
    <property type="entry name" value="P-loop containing nucleoside triphosphate hydrolases"/>
    <property type="match status" value="1"/>
</dbReference>
<reference evidence="4" key="1">
    <citation type="journal article" date="2019" name="Int. J. Syst. Evol. Microbiol.">
        <title>The Global Catalogue of Microorganisms (GCM) 10K type strain sequencing project: providing services to taxonomists for standard genome sequencing and annotation.</title>
        <authorList>
            <consortium name="The Broad Institute Genomics Platform"/>
            <consortium name="The Broad Institute Genome Sequencing Center for Infectious Disease"/>
            <person name="Wu L."/>
            <person name="Ma J."/>
        </authorList>
    </citation>
    <scope>NUCLEOTIDE SEQUENCE [LARGE SCALE GENOMIC DNA]</scope>
    <source>
        <strain evidence="4">CGMCC 4.7241</strain>
    </source>
</reference>
<evidence type="ECO:0000313" key="3">
    <source>
        <dbReference type="EMBL" id="MFC3763720.1"/>
    </source>
</evidence>